<evidence type="ECO:0000313" key="7">
    <source>
        <dbReference type="Proteomes" id="UP000236319"/>
    </source>
</evidence>
<dbReference type="InterPro" id="IPR033710">
    <property type="entry name" value="TBP_eukaryotic"/>
</dbReference>
<dbReference type="Pfam" id="PF00352">
    <property type="entry name" value="TBP"/>
    <property type="match status" value="2"/>
</dbReference>
<reference evidence="6 7" key="1">
    <citation type="journal article" date="2017" name="BMC Genomics">
        <title>Whole-genome assembly of Babesia ovata and comparative genomics between closely related pathogens.</title>
        <authorList>
            <person name="Yamagishi J."/>
            <person name="Asada M."/>
            <person name="Hakimi H."/>
            <person name="Tanaka T.Q."/>
            <person name="Sugimoto C."/>
            <person name="Kawazu S."/>
        </authorList>
    </citation>
    <scope>NUCLEOTIDE SEQUENCE [LARGE SCALE GENOMIC DNA]</scope>
    <source>
        <strain evidence="6 7">Miyake</strain>
    </source>
</reference>
<evidence type="ECO:0000256" key="5">
    <source>
        <dbReference type="ARBA" id="ARBA00023242"/>
    </source>
</evidence>
<dbReference type="RefSeq" id="XP_028866265.1">
    <property type="nucleotide sequence ID" value="XM_029010432.1"/>
</dbReference>
<comment type="subcellular location">
    <subcellularLocation>
        <location evidence="1">Nucleus</location>
    </subcellularLocation>
</comment>
<dbReference type="InterPro" id="IPR012295">
    <property type="entry name" value="TBP_dom_sf"/>
</dbReference>
<accession>A0A2H6KAK1</accession>
<keyword evidence="4" id="KW-0804">Transcription</keyword>
<evidence type="ECO:0000256" key="3">
    <source>
        <dbReference type="ARBA" id="ARBA00023125"/>
    </source>
</evidence>
<keyword evidence="3" id="KW-0238">DNA-binding</keyword>
<dbReference type="Gene3D" id="3.30.310.10">
    <property type="entry name" value="TATA-Binding Protein"/>
    <property type="match status" value="2"/>
</dbReference>
<dbReference type="PRINTS" id="PR00686">
    <property type="entry name" value="TIFACTORIID"/>
</dbReference>
<dbReference type="InterPro" id="IPR000814">
    <property type="entry name" value="TBP"/>
</dbReference>
<evidence type="ECO:0000256" key="2">
    <source>
        <dbReference type="ARBA" id="ARBA00005560"/>
    </source>
</evidence>
<name>A0A2H6KAK1_9APIC</name>
<dbReference type="EMBL" id="BDSA01000002">
    <property type="protein sequence ID" value="GBE60022.1"/>
    <property type="molecule type" value="Genomic_DNA"/>
</dbReference>
<gene>
    <name evidence="6" type="ORF">BOVATA_015150</name>
</gene>
<keyword evidence="7" id="KW-1185">Reference proteome</keyword>
<keyword evidence="5" id="KW-0539">Nucleus</keyword>
<dbReference type="GO" id="GO:0006352">
    <property type="term" value="P:DNA-templated transcription initiation"/>
    <property type="evidence" value="ECO:0007669"/>
    <property type="project" value="InterPro"/>
</dbReference>
<proteinExistence type="inferred from homology"/>
<dbReference type="PANTHER" id="PTHR10126">
    <property type="entry name" value="TATA-BOX BINDING PROTEIN"/>
    <property type="match status" value="1"/>
</dbReference>
<comment type="caution">
    <text evidence="6">The sequence shown here is derived from an EMBL/GenBank/DDBJ whole genome shotgun (WGS) entry which is preliminary data.</text>
</comment>
<protein>
    <submittedName>
        <fullName evidence="6">TATA-box binding protein</fullName>
    </submittedName>
</protein>
<comment type="similarity">
    <text evidence="2">Belongs to the TBP family.</text>
</comment>
<dbReference type="GO" id="GO:0005634">
    <property type="term" value="C:nucleus"/>
    <property type="evidence" value="ECO:0007669"/>
    <property type="project" value="UniProtKB-SubCell"/>
</dbReference>
<dbReference type="CDD" id="cd04516">
    <property type="entry name" value="TBP_eukaryotes"/>
    <property type="match status" value="1"/>
</dbReference>
<evidence type="ECO:0000313" key="6">
    <source>
        <dbReference type="EMBL" id="GBE60022.1"/>
    </source>
</evidence>
<sequence>MYGDGSDYSNLDFLNFIPQADSDDDEPAALLPSQASTALYPPIGVDIAATQTICTLDDNALALLDASACVKSGDVLDKVTQYSYYLRSSFDPACSDAPVIQNIVASAHVGCEVDLREIAISTRNAEYNPRKFNALITRMRNPRCTGLVFRTGRVMVTGCKTVESSLLGAKRMAKMIRRELGGELHFKDFKIENIVASFSCNVPIRLERLYEEHKLFCNYEPELFAGLVYRFALPDGNEAVLLVFVSGNVIITGCRSPMEIEMIHTHMSPLLREFKQ</sequence>
<dbReference type="AlphaFoldDB" id="A0A2H6KAK1"/>
<dbReference type="Proteomes" id="UP000236319">
    <property type="component" value="Unassembled WGS sequence"/>
</dbReference>
<evidence type="ECO:0000256" key="1">
    <source>
        <dbReference type="ARBA" id="ARBA00004123"/>
    </source>
</evidence>
<dbReference type="GeneID" id="39873792"/>
<evidence type="ECO:0000256" key="4">
    <source>
        <dbReference type="ARBA" id="ARBA00023163"/>
    </source>
</evidence>
<organism evidence="6 7">
    <name type="scientific">Babesia ovata</name>
    <dbReference type="NCBI Taxonomy" id="189622"/>
    <lineage>
        <taxon>Eukaryota</taxon>
        <taxon>Sar</taxon>
        <taxon>Alveolata</taxon>
        <taxon>Apicomplexa</taxon>
        <taxon>Aconoidasida</taxon>
        <taxon>Piroplasmida</taxon>
        <taxon>Babesiidae</taxon>
        <taxon>Babesia</taxon>
    </lineage>
</organism>
<dbReference type="OrthoDB" id="2127950at2759"/>
<dbReference type="VEuPathDB" id="PiroplasmaDB:BOVATA_015150"/>
<dbReference type="GO" id="GO:0003677">
    <property type="term" value="F:DNA binding"/>
    <property type="evidence" value="ECO:0007669"/>
    <property type="project" value="UniProtKB-KW"/>
</dbReference>
<dbReference type="SUPFAM" id="SSF55945">
    <property type="entry name" value="TATA-box binding protein-like"/>
    <property type="match status" value="2"/>
</dbReference>